<evidence type="ECO:0000313" key="3">
    <source>
        <dbReference type="EMBL" id="EXX56289.1"/>
    </source>
</evidence>
<organism evidence="3 4">
    <name type="scientific">Rhizophagus irregularis (strain DAOM 197198w)</name>
    <name type="common">Glomus intraradices</name>
    <dbReference type="NCBI Taxonomy" id="1432141"/>
    <lineage>
        <taxon>Eukaryota</taxon>
        <taxon>Fungi</taxon>
        <taxon>Fungi incertae sedis</taxon>
        <taxon>Mucoromycota</taxon>
        <taxon>Glomeromycotina</taxon>
        <taxon>Glomeromycetes</taxon>
        <taxon>Glomerales</taxon>
        <taxon>Glomeraceae</taxon>
        <taxon>Rhizophagus</taxon>
    </lineage>
</organism>
<evidence type="ECO:0000256" key="1">
    <source>
        <dbReference type="ARBA" id="ARBA00023125"/>
    </source>
</evidence>
<dbReference type="PROSITE" id="PS51253">
    <property type="entry name" value="HTH_CENPB"/>
    <property type="match status" value="1"/>
</dbReference>
<dbReference type="AlphaFoldDB" id="A0A015JMW3"/>
<dbReference type="SUPFAM" id="SSF46689">
    <property type="entry name" value="Homeodomain-like"/>
    <property type="match status" value="1"/>
</dbReference>
<proteinExistence type="predicted"/>
<dbReference type="GO" id="GO:0003677">
    <property type="term" value="F:DNA binding"/>
    <property type="evidence" value="ECO:0007669"/>
    <property type="project" value="UniProtKB-KW"/>
</dbReference>
<dbReference type="EMBL" id="JEMT01027768">
    <property type="protein sequence ID" value="EXX56289.1"/>
    <property type="molecule type" value="Genomic_DNA"/>
</dbReference>
<gene>
    <name evidence="3" type="ORF">RirG_217930</name>
</gene>
<dbReference type="Gene3D" id="1.10.10.60">
    <property type="entry name" value="Homeodomain-like"/>
    <property type="match status" value="2"/>
</dbReference>
<protein>
    <recommendedName>
        <fullName evidence="2">HTH CENPB-type domain-containing protein</fullName>
    </recommendedName>
</protein>
<accession>A0A015JMW3</accession>
<dbReference type="SMART" id="SM00674">
    <property type="entry name" value="CENPB"/>
    <property type="match status" value="1"/>
</dbReference>
<sequence>MPKETPRKRKSLTSAQKKEICLKKISTPFLKQKDLAKEYDVSEGMFPIIEEALTIWIDKALQAGLVLTESILATKALDFALLCNEEKFKASNGWLDNFKKRHNLKQYNIHGEGGNAPIQDLDSMREKLR</sequence>
<dbReference type="Pfam" id="PF03221">
    <property type="entry name" value="HTH_Tnp_Tc5"/>
    <property type="match status" value="1"/>
</dbReference>
<keyword evidence="1" id="KW-0238">DNA-binding</keyword>
<name>A0A015JMW3_RHIIW</name>
<reference evidence="3 4" key="1">
    <citation type="submission" date="2014-02" db="EMBL/GenBank/DDBJ databases">
        <title>Single nucleus genome sequencing reveals high similarity among nuclei of an endomycorrhizal fungus.</title>
        <authorList>
            <person name="Lin K."/>
            <person name="Geurts R."/>
            <person name="Zhang Z."/>
            <person name="Limpens E."/>
            <person name="Saunders D.G."/>
            <person name="Mu D."/>
            <person name="Pang E."/>
            <person name="Cao H."/>
            <person name="Cha H."/>
            <person name="Lin T."/>
            <person name="Zhou Q."/>
            <person name="Shang Y."/>
            <person name="Li Y."/>
            <person name="Ivanov S."/>
            <person name="Sharma T."/>
            <person name="Velzen R.V."/>
            <person name="Ruijter N.D."/>
            <person name="Aanen D.K."/>
            <person name="Win J."/>
            <person name="Kamoun S."/>
            <person name="Bisseling T."/>
            <person name="Huang S."/>
        </authorList>
    </citation>
    <scope>NUCLEOTIDE SEQUENCE [LARGE SCALE GENOMIC DNA]</scope>
    <source>
        <strain evidence="4">DAOM197198w</strain>
    </source>
</reference>
<dbReference type="InterPro" id="IPR050863">
    <property type="entry name" value="CenT-Element_Derived"/>
</dbReference>
<dbReference type="Proteomes" id="UP000022910">
    <property type="component" value="Unassembled WGS sequence"/>
</dbReference>
<dbReference type="PANTHER" id="PTHR19303:SF73">
    <property type="entry name" value="PROTEIN PDC2"/>
    <property type="match status" value="1"/>
</dbReference>
<dbReference type="InterPro" id="IPR009057">
    <property type="entry name" value="Homeodomain-like_sf"/>
</dbReference>
<dbReference type="HOGENOM" id="CLU_1993792_0_0_1"/>
<feature type="domain" description="HTH CENPB-type" evidence="2">
    <location>
        <begin position="37"/>
        <end position="108"/>
    </location>
</feature>
<dbReference type="OrthoDB" id="2447222at2759"/>
<comment type="caution">
    <text evidence="3">The sequence shown here is derived from an EMBL/GenBank/DDBJ whole genome shotgun (WGS) entry which is preliminary data.</text>
</comment>
<dbReference type="GO" id="GO:0005634">
    <property type="term" value="C:nucleus"/>
    <property type="evidence" value="ECO:0007669"/>
    <property type="project" value="TreeGrafter"/>
</dbReference>
<evidence type="ECO:0000259" key="2">
    <source>
        <dbReference type="PROSITE" id="PS51253"/>
    </source>
</evidence>
<dbReference type="InterPro" id="IPR006600">
    <property type="entry name" value="HTH_CenpB_DNA-bd_dom"/>
</dbReference>
<keyword evidence="4" id="KW-1185">Reference proteome</keyword>
<evidence type="ECO:0000313" key="4">
    <source>
        <dbReference type="Proteomes" id="UP000022910"/>
    </source>
</evidence>
<dbReference type="PANTHER" id="PTHR19303">
    <property type="entry name" value="TRANSPOSON"/>
    <property type="match status" value="1"/>
</dbReference>